<organism evidence="1 2">
    <name type="scientific">Flavobacterium album</name>
    <dbReference type="NCBI Taxonomy" id="2175091"/>
    <lineage>
        <taxon>Bacteria</taxon>
        <taxon>Pseudomonadati</taxon>
        <taxon>Bacteroidota</taxon>
        <taxon>Flavobacteriia</taxon>
        <taxon>Flavobacteriales</taxon>
        <taxon>Flavobacteriaceae</taxon>
        <taxon>Flavobacterium</taxon>
    </lineage>
</organism>
<dbReference type="AlphaFoldDB" id="A0A2S1R140"/>
<dbReference type="Proteomes" id="UP000244929">
    <property type="component" value="Chromosome"/>
</dbReference>
<proteinExistence type="predicted"/>
<dbReference type="EMBL" id="CP029186">
    <property type="protein sequence ID" value="AWH86332.1"/>
    <property type="molecule type" value="Genomic_DNA"/>
</dbReference>
<reference evidence="1 2" key="1">
    <citation type="submission" date="2018-04" db="EMBL/GenBank/DDBJ databases">
        <title>Genome sequencing of Flavobacterium sp. HYN0059.</title>
        <authorList>
            <person name="Yi H."/>
            <person name="Baek C."/>
        </authorList>
    </citation>
    <scope>NUCLEOTIDE SEQUENCE [LARGE SCALE GENOMIC DNA]</scope>
    <source>
        <strain evidence="1 2">HYN0059</strain>
    </source>
</reference>
<sequence>MSEYHKYIDLFKKGTAFEQILFLDNFYDNLNADGVSGSELFDFLLDGIKNSANQSVKRSCFKIICDLTLIGKICNRLSTAGLVHDFISRDDSILKTIGLKYLPYFPEVLTSDCLELLKVLSDDEDAEISGQALVCLGLHSLSLNLNNSEIFTLVGNIQNSKRYFIAARNAAENRDDAEYYILLIDWIEAVLSNDPILVKDSLESLEKSLLIRNLYEHDGLELDFLIYQLIGEIKKSFDISGTSDQWIDFNYSMQALMAVHSEIEKLNKLRFGTVGLMNKLAKGVFENLQTVIYDLHLSSEKKRLSALKTTSSELGLKDFIEKIINGFSNTVSENPENYELLIALQENVGPEEGIEIYTKIKEKEISLESALSNLLKSNSSSKLPFRTGSIQGQEIFMDLAIKIDKFLPNYNIEKKTAFLNILEEVIRYTRSTLVNNDKKRFLFLYSKSENGKGQDGIEQDLQDSMISYFEHSKIADGLEHEKSKFVDGGRVDILYKKDVITIPIELKKSIIRPDESILEQNYLAQAQTYTSGYDQLGIFVLLELSDKSKESPPNFKDWFKIHHLPPATNLEVNYPDYIISVVIPGNRTGPSAKSTYK</sequence>
<evidence type="ECO:0000313" key="1">
    <source>
        <dbReference type="EMBL" id="AWH86332.1"/>
    </source>
</evidence>
<gene>
    <name evidence="1" type="ORF">HYN59_14990</name>
</gene>
<protein>
    <submittedName>
        <fullName evidence="1">Uncharacterized protein</fullName>
    </submittedName>
</protein>
<name>A0A2S1R140_9FLAO</name>
<dbReference type="OrthoDB" id="1287734at2"/>
<evidence type="ECO:0000313" key="2">
    <source>
        <dbReference type="Proteomes" id="UP000244929"/>
    </source>
</evidence>
<dbReference type="InterPro" id="IPR016024">
    <property type="entry name" value="ARM-type_fold"/>
</dbReference>
<dbReference type="SUPFAM" id="SSF48371">
    <property type="entry name" value="ARM repeat"/>
    <property type="match status" value="1"/>
</dbReference>
<dbReference type="RefSeq" id="WP_108779055.1">
    <property type="nucleotide sequence ID" value="NZ_CP029186.1"/>
</dbReference>
<dbReference type="KEGG" id="falb:HYN59_14990"/>
<accession>A0A2S1R140</accession>
<keyword evidence="2" id="KW-1185">Reference proteome</keyword>